<evidence type="ECO:0000256" key="5">
    <source>
        <dbReference type="SAM" id="MobiDB-lite"/>
    </source>
</evidence>
<dbReference type="SMART" id="SM00360">
    <property type="entry name" value="RRM"/>
    <property type="match status" value="2"/>
</dbReference>
<feature type="region of interest" description="Disordered" evidence="5">
    <location>
        <begin position="239"/>
        <end position="345"/>
    </location>
</feature>
<keyword evidence="8" id="KW-1185">Reference proteome</keyword>
<evidence type="ECO:0000259" key="6">
    <source>
        <dbReference type="PROSITE" id="PS50102"/>
    </source>
</evidence>
<feature type="region of interest" description="Disordered" evidence="5">
    <location>
        <begin position="103"/>
        <end position="195"/>
    </location>
</feature>
<reference evidence="7 8" key="1">
    <citation type="submission" date="2024-09" db="EMBL/GenBank/DDBJ databases">
        <title>Chromosome-scale assembly of Riccia sorocarpa.</title>
        <authorList>
            <person name="Paukszto L."/>
        </authorList>
    </citation>
    <scope>NUCLEOTIDE SEQUENCE [LARGE SCALE GENOMIC DNA]</scope>
    <source>
        <strain evidence="7">LP-2024</strain>
        <tissue evidence="7">Aerial parts of the thallus</tissue>
    </source>
</reference>
<sequence length="1263" mass="140665">MSTSAVRSRQSTESELRNLKRKTHEIIQQHLVKGIKDRAAERYPLDSRPPKTQRQDADTSRPETWRKMDDAIVASAGRSLKPTERKDSCSIRTNQNAHCVPYFSEHEEKEMSSWKRREPGRAGESKGNPKHRKFQVPTRDLNLSLKVLPPFRRKLRNGDEEGKPLKFLPKRNRDENSRGLLEPKRRKNEESLERRSFLNSCISGRKDRKPAFVKEAELDYEHERKGEDLNQAAKIVTQGGNPVQCGDETHHGDALPKHKQKQRKTSNLNHRPGSSRDISSRPKEKLGISQPDDSPTHPELTVSELKMSRTVSHQDGTHSREPKTEDKRRRKIEQNPVRNTNVHDRATVMNNAWEFRNRFRSKVVVLEAEPEEIPRPGLPREDDQEEQNSDTRTEVGQEDRSQEGTDPDNTIKNGLSTTRELSKHLRVEERVEPAHGSRDGLMNLYSPKLDFKTKVTSIREPKGSEKSSPKLPELKGPETRRKVSHTKDGSHLGRKTESRRAMEFKAQHSIRRSKGRILRKSPEMLPSEEFKVKEDRNCNKLELKRRTANVGGKRDDSYAHKRFSSDEPDLQQHRHRGRFHSLSPNGKKLESQNKEHHHRKSLSPRGTEKGDSNWEAFERERHKENKTLAAFDSRYRRFGGGTSGLGGYSPRRRRSEAAIKTPSPPPRSPDRRKPRAWDLPPPGIDSSMVAAISAAHQAVLVQQASIQQAAAALASVAGSGVMFPSHAAPMAAPMAAPASCGFIPAPAPSSMVPSLLQQVNPAVIAVSLTQGTRPLRRLYVGNVPATVSDGELLEFMNAAMLSANANYLAGTKPCINCSVNVEKSYAFAEFITPEDATAALAFDGVTLHGTTLKIRRPKDFTPPANGGGAHASLILDLVSSTVPDSPRKVFVGGISSTLSAEKVREIVTAFGQLKAYHWEVDRSRKPPEAYAFLEYMDPEVTLRACAGLNGMKLGTRFLTVVQATPDASPEITSKSTPFYGVPARAKLLLRPASRILELQNLVTDEEMRVMTEQEINEMREDIRLECTRFGNVKSMHIVPSHQATSGPGKQTENPSSNKYSSADPNATIPIRSEVEIPAAIEPAGVDSSITMNFTLEGSDPRSPLSSVQIADTCGEDGKTLVEHLARCDVSSASETQADNSSSDADPKIEKLQTNGCSPSESAGGVNNDPSTNLCKEESMEASSRDLGGLDVGRVYVEFSREESACQAAHNLHGRTFSGRMVTASYFPVKKYQKKFQKDFAAAPSFKEKERTFEVEPHLTSQIR</sequence>
<dbReference type="InterPro" id="IPR035979">
    <property type="entry name" value="RBD_domain_sf"/>
</dbReference>
<feature type="compositionally biased region" description="Basic and acidic residues" evidence="5">
    <location>
        <begin position="389"/>
        <end position="403"/>
    </location>
</feature>
<protein>
    <recommendedName>
        <fullName evidence="6">RRM domain-containing protein</fullName>
    </recommendedName>
</protein>
<feature type="region of interest" description="Disordered" evidence="5">
    <location>
        <begin position="370"/>
        <end position="442"/>
    </location>
</feature>
<feature type="compositionally biased region" description="Polar residues" evidence="5">
    <location>
        <begin position="1151"/>
        <end position="1160"/>
    </location>
</feature>
<feature type="region of interest" description="Disordered" evidence="5">
    <location>
        <begin position="543"/>
        <end position="614"/>
    </location>
</feature>
<dbReference type="GO" id="GO:0006397">
    <property type="term" value="P:mRNA processing"/>
    <property type="evidence" value="ECO:0007669"/>
    <property type="project" value="UniProtKB-KW"/>
</dbReference>
<dbReference type="PROSITE" id="PS50102">
    <property type="entry name" value="RRM"/>
    <property type="match status" value="2"/>
</dbReference>
<dbReference type="GO" id="GO:0008380">
    <property type="term" value="P:RNA splicing"/>
    <property type="evidence" value="ECO:0007669"/>
    <property type="project" value="UniProtKB-KW"/>
</dbReference>
<feature type="region of interest" description="Disordered" evidence="5">
    <location>
        <begin position="639"/>
        <end position="681"/>
    </location>
</feature>
<feature type="domain" description="RRM" evidence="6">
    <location>
        <begin position="887"/>
        <end position="965"/>
    </location>
</feature>
<feature type="compositionally biased region" description="Basic and acidic residues" evidence="5">
    <location>
        <begin position="552"/>
        <end position="565"/>
    </location>
</feature>
<keyword evidence="2 4" id="KW-0694">RNA-binding</keyword>
<evidence type="ECO:0000256" key="2">
    <source>
        <dbReference type="ARBA" id="ARBA00022884"/>
    </source>
</evidence>
<dbReference type="Pfam" id="PF00076">
    <property type="entry name" value="RRM_1"/>
    <property type="match status" value="1"/>
</dbReference>
<dbReference type="InterPro" id="IPR012677">
    <property type="entry name" value="Nucleotide-bd_a/b_plait_sf"/>
</dbReference>
<feature type="region of interest" description="Disordered" evidence="5">
    <location>
        <begin position="1"/>
        <end position="67"/>
    </location>
</feature>
<dbReference type="SUPFAM" id="SSF54928">
    <property type="entry name" value="RNA-binding domain, RBD"/>
    <property type="match status" value="3"/>
</dbReference>
<feature type="compositionally biased region" description="Basic and acidic residues" evidence="5">
    <location>
        <begin position="34"/>
        <end position="67"/>
    </location>
</feature>
<feature type="compositionally biased region" description="Basic and acidic residues" evidence="5">
    <location>
        <begin position="455"/>
        <end position="506"/>
    </location>
</feature>
<dbReference type="Proteomes" id="UP001633002">
    <property type="component" value="Unassembled WGS sequence"/>
</dbReference>
<feature type="domain" description="RRM" evidence="6">
    <location>
        <begin position="776"/>
        <end position="859"/>
    </location>
</feature>
<feature type="compositionally biased region" description="Basic and acidic residues" evidence="5">
    <location>
        <begin position="372"/>
        <end position="381"/>
    </location>
</feature>
<evidence type="ECO:0000256" key="3">
    <source>
        <dbReference type="ARBA" id="ARBA00023187"/>
    </source>
</evidence>
<feature type="compositionally biased region" description="Polar residues" evidence="5">
    <location>
        <begin position="407"/>
        <end position="419"/>
    </location>
</feature>
<feature type="region of interest" description="Disordered" evidence="5">
    <location>
        <begin position="455"/>
        <end position="531"/>
    </location>
</feature>
<feature type="compositionally biased region" description="Basic and acidic residues" evidence="5">
    <location>
        <begin position="420"/>
        <end position="438"/>
    </location>
</feature>
<keyword evidence="1" id="KW-0507">mRNA processing</keyword>
<feature type="compositionally biased region" description="Basic and acidic residues" evidence="5">
    <location>
        <begin position="104"/>
        <end position="124"/>
    </location>
</feature>
<evidence type="ECO:0000256" key="4">
    <source>
        <dbReference type="PROSITE-ProRule" id="PRU00176"/>
    </source>
</evidence>
<dbReference type="InterPro" id="IPR000504">
    <property type="entry name" value="RRM_dom"/>
</dbReference>
<evidence type="ECO:0000313" key="8">
    <source>
        <dbReference type="Proteomes" id="UP001633002"/>
    </source>
</evidence>
<feature type="compositionally biased region" description="Polar residues" evidence="5">
    <location>
        <begin position="1131"/>
        <end position="1143"/>
    </location>
</feature>
<proteinExistence type="predicted"/>
<dbReference type="AlphaFoldDB" id="A0ABD3H2Q5"/>
<comment type="caution">
    <text evidence="7">The sequence shown here is derived from an EMBL/GenBank/DDBJ whole genome shotgun (WGS) entry which is preliminary data.</text>
</comment>
<dbReference type="GO" id="GO:0003723">
    <property type="term" value="F:RNA binding"/>
    <property type="evidence" value="ECO:0007669"/>
    <property type="project" value="UniProtKB-UniRule"/>
</dbReference>
<feature type="region of interest" description="Disordered" evidence="5">
    <location>
        <begin position="1131"/>
        <end position="1182"/>
    </location>
</feature>
<dbReference type="PANTHER" id="PTHR23139">
    <property type="entry name" value="RNA-BINDING PROTEIN"/>
    <property type="match status" value="1"/>
</dbReference>
<accession>A0ABD3H2Q5</accession>
<feature type="compositionally biased region" description="Basic and acidic residues" evidence="5">
    <location>
        <begin position="315"/>
        <end position="327"/>
    </location>
</feature>
<feature type="region of interest" description="Disordered" evidence="5">
    <location>
        <begin position="1039"/>
        <end position="1065"/>
    </location>
</feature>
<feature type="compositionally biased region" description="Basic and acidic residues" evidence="5">
    <location>
        <begin position="171"/>
        <end position="195"/>
    </location>
</feature>
<dbReference type="Gene3D" id="3.30.70.330">
    <property type="match status" value="4"/>
</dbReference>
<gene>
    <name evidence="7" type="ORF">R1sor_001741</name>
</gene>
<keyword evidence="3" id="KW-0508">mRNA splicing</keyword>
<dbReference type="EMBL" id="JBJQOH010000006">
    <property type="protein sequence ID" value="KAL3683719.1"/>
    <property type="molecule type" value="Genomic_DNA"/>
</dbReference>
<name>A0ABD3H2Q5_9MARC</name>
<feature type="compositionally biased region" description="Polar residues" evidence="5">
    <location>
        <begin position="1041"/>
        <end position="1064"/>
    </location>
</feature>
<feature type="compositionally biased region" description="Basic residues" evidence="5">
    <location>
        <begin position="508"/>
        <end position="519"/>
    </location>
</feature>
<evidence type="ECO:0000313" key="7">
    <source>
        <dbReference type="EMBL" id="KAL3683719.1"/>
    </source>
</evidence>
<evidence type="ECO:0000256" key="1">
    <source>
        <dbReference type="ARBA" id="ARBA00022664"/>
    </source>
</evidence>
<organism evidence="7 8">
    <name type="scientific">Riccia sorocarpa</name>
    <dbReference type="NCBI Taxonomy" id="122646"/>
    <lineage>
        <taxon>Eukaryota</taxon>
        <taxon>Viridiplantae</taxon>
        <taxon>Streptophyta</taxon>
        <taxon>Embryophyta</taxon>
        <taxon>Marchantiophyta</taxon>
        <taxon>Marchantiopsida</taxon>
        <taxon>Marchantiidae</taxon>
        <taxon>Marchantiales</taxon>
        <taxon>Ricciaceae</taxon>
        <taxon>Riccia</taxon>
    </lineage>
</organism>
<feature type="compositionally biased region" description="Basic and acidic residues" evidence="5">
    <location>
        <begin position="247"/>
        <end position="256"/>
    </location>
</feature>